<proteinExistence type="predicted"/>
<comment type="caution">
    <text evidence="1">The sequence shown here is derived from an EMBL/GenBank/DDBJ whole genome shotgun (WGS) entry which is preliminary data.</text>
</comment>
<organism evidence="1 2">
    <name type="scientific">Paramecium sonneborni</name>
    <dbReference type="NCBI Taxonomy" id="65129"/>
    <lineage>
        <taxon>Eukaryota</taxon>
        <taxon>Sar</taxon>
        <taxon>Alveolata</taxon>
        <taxon>Ciliophora</taxon>
        <taxon>Intramacronucleata</taxon>
        <taxon>Oligohymenophorea</taxon>
        <taxon>Peniculida</taxon>
        <taxon>Parameciidae</taxon>
        <taxon>Paramecium</taxon>
    </lineage>
</organism>
<evidence type="ECO:0000313" key="1">
    <source>
        <dbReference type="EMBL" id="CAD8061000.1"/>
    </source>
</evidence>
<protein>
    <submittedName>
        <fullName evidence="1">Uncharacterized protein</fullName>
    </submittedName>
</protein>
<dbReference type="EMBL" id="CAJJDN010000015">
    <property type="protein sequence ID" value="CAD8061000.1"/>
    <property type="molecule type" value="Genomic_DNA"/>
</dbReference>
<gene>
    <name evidence="1" type="ORF">PSON_ATCC_30995.1.T0150079</name>
</gene>
<evidence type="ECO:0000313" key="2">
    <source>
        <dbReference type="Proteomes" id="UP000692954"/>
    </source>
</evidence>
<accession>A0A8S1KZ99</accession>
<sequence length="230" mass="26935">MQSILTQCAAFDQEFHIFIPIIQTMAQELSMVSREFVISKLEFIQKYSTSLKSSQIDARIHRNQQTRNLIEYIKMHRQSKTKSVSQICTSKKQQKFHTDSGCYNAIHKSNSISSSNIQTTQFYSISCQNKTQNITTKTLKYLINKQKKLQQNTNEQILRLINKCMNLISENSNSFPQYPILLKQYQIIKKNNITLEQKLNLQHQSQQVKENIKKLIQSQESFKSYLDSII</sequence>
<name>A0A8S1KZ99_9CILI</name>
<keyword evidence="2" id="KW-1185">Reference proteome</keyword>
<reference evidence="1" key="1">
    <citation type="submission" date="2021-01" db="EMBL/GenBank/DDBJ databases">
        <authorList>
            <consortium name="Genoscope - CEA"/>
            <person name="William W."/>
        </authorList>
    </citation>
    <scope>NUCLEOTIDE SEQUENCE</scope>
</reference>
<dbReference type="Proteomes" id="UP000692954">
    <property type="component" value="Unassembled WGS sequence"/>
</dbReference>
<dbReference type="AlphaFoldDB" id="A0A8S1KZ99"/>
<dbReference type="OrthoDB" id="301507at2759"/>